<accession>A0ABW7JT85</accession>
<organism evidence="2 3">
    <name type="scientific">Antrihabitans spumae</name>
    <dbReference type="NCBI Taxonomy" id="3373370"/>
    <lineage>
        <taxon>Bacteria</taxon>
        <taxon>Bacillati</taxon>
        <taxon>Actinomycetota</taxon>
        <taxon>Actinomycetes</taxon>
        <taxon>Mycobacteriales</taxon>
        <taxon>Nocardiaceae</taxon>
        <taxon>Antrihabitans</taxon>
    </lineage>
</organism>
<evidence type="ECO:0000256" key="1">
    <source>
        <dbReference type="SAM" id="MobiDB-lite"/>
    </source>
</evidence>
<reference evidence="2 3" key="1">
    <citation type="submission" date="2024-10" db="EMBL/GenBank/DDBJ databases">
        <authorList>
            <person name="Riesco R."/>
        </authorList>
    </citation>
    <scope>NUCLEOTIDE SEQUENCE [LARGE SCALE GENOMIC DNA]</scope>
    <source>
        <strain evidence="2 3">NCIMB 15449</strain>
    </source>
</reference>
<evidence type="ECO:0000313" key="2">
    <source>
        <dbReference type="EMBL" id="MFH5211217.1"/>
    </source>
</evidence>
<dbReference type="Proteomes" id="UP001609175">
    <property type="component" value="Unassembled WGS sequence"/>
</dbReference>
<evidence type="ECO:0000313" key="3">
    <source>
        <dbReference type="Proteomes" id="UP001609175"/>
    </source>
</evidence>
<feature type="region of interest" description="Disordered" evidence="1">
    <location>
        <begin position="45"/>
        <end position="68"/>
    </location>
</feature>
<protein>
    <submittedName>
        <fullName evidence="2">Uncharacterized protein</fullName>
    </submittedName>
</protein>
<name>A0ABW7JT85_9NOCA</name>
<dbReference type="EMBL" id="JBIMSO010000070">
    <property type="protein sequence ID" value="MFH5211217.1"/>
    <property type="molecule type" value="Genomic_DNA"/>
</dbReference>
<comment type="caution">
    <text evidence="2">The sequence shown here is derived from an EMBL/GenBank/DDBJ whole genome shotgun (WGS) entry which is preliminary data.</text>
</comment>
<dbReference type="RefSeq" id="WP_395117502.1">
    <property type="nucleotide sequence ID" value="NZ_JBIMSO010000070.1"/>
</dbReference>
<gene>
    <name evidence="2" type="ORF">ACHIPZ_23855</name>
</gene>
<sequence length="120" mass="13610">MPDGEAKFGDVYWVNKDATEHPTRVGKPVRPMACMAERPNDTVWSGLPRITSDMKSGDQPSRAMPEVHPTRLGESGWWTARYIHPVHKRVTGVARVCEYLGELPTEELKVAKAVYRSRYD</sequence>
<proteinExistence type="predicted"/>